<dbReference type="SUPFAM" id="SSF55298">
    <property type="entry name" value="YjgF-like"/>
    <property type="match status" value="1"/>
</dbReference>
<dbReference type="Gene3D" id="3.30.1330.40">
    <property type="entry name" value="RutC-like"/>
    <property type="match status" value="1"/>
</dbReference>
<sequence length="71" mass="7416">MTTSSTTSRRIHELGIELPVPLQPAGLYVPAVRAGDLLFLSGTGPVRADGSLVTGKVGRDLDLDAAREGSR</sequence>
<name>A0A561SKD5_9PSEU</name>
<dbReference type="PANTHER" id="PTHR43760">
    <property type="entry name" value="ENDORIBONUCLEASE-RELATED"/>
    <property type="match status" value="1"/>
</dbReference>
<dbReference type="Proteomes" id="UP000321261">
    <property type="component" value="Unassembled WGS sequence"/>
</dbReference>
<comment type="caution">
    <text evidence="1">The sequence shown here is derived from an EMBL/GenBank/DDBJ whole genome shotgun (WGS) entry which is preliminary data.</text>
</comment>
<dbReference type="OrthoDB" id="9806229at2"/>
<dbReference type="PANTHER" id="PTHR43760:SF1">
    <property type="entry name" value="ENDORIBONUCLEASE L-PSP_CHORISMATE MUTASE-LIKE DOMAIN-CONTAINING PROTEIN"/>
    <property type="match status" value="1"/>
</dbReference>
<gene>
    <name evidence="1" type="ORF">FHX44_111224</name>
</gene>
<dbReference type="CDD" id="cd02199">
    <property type="entry name" value="YjgF_YER057c_UK114_like_1"/>
    <property type="match status" value="1"/>
</dbReference>
<evidence type="ECO:0000313" key="2">
    <source>
        <dbReference type="Proteomes" id="UP000321261"/>
    </source>
</evidence>
<protein>
    <submittedName>
        <fullName evidence="1">Uncharacterized protein</fullName>
    </submittedName>
</protein>
<proteinExistence type="predicted"/>
<dbReference type="InterPro" id="IPR013813">
    <property type="entry name" value="Endoribo_LPSP/chorism_mut-like"/>
</dbReference>
<reference evidence="1 2" key="1">
    <citation type="submission" date="2019-06" db="EMBL/GenBank/DDBJ databases">
        <title>Sequencing the genomes of 1000 actinobacteria strains.</title>
        <authorList>
            <person name="Klenk H.-P."/>
        </authorList>
    </citation>
    <scope>NUCLEOTIDE SEQUENCE [LARGE SCALE GENOMIC DNA]</scope>
    <source>
        <strain evidence="1 2">DSM 45671</strain>
    </source>
</reference>
<accession>A0A561SKD5</accession>
<dbReference type="InterPro" id="IPR035959">
    <property type="entry name" value="RutC-like_sf"/>
</dbReference>
<keyword evidence="2" id="KW-1185">Reference proteome</keyword>
<evidence type="ECO:0000313" key="1">
    <source>
        <dbReference type="EMBL" id="TWF75340.1"/>
    </source>
</evidence>
<dbReference type="AlphaFoldDB" id="A0A561SKD5"/>
<dbReference type="EMBL" id="VIWU01000001">
    <property type="protein sequence ID" value="TWF75340.1"/>
    <property type="molecule type" value="Genomic_DNA"/>
</dbReference>
<dbReference type="RefSeq" id="WP_147254557.1">
    <property type="nucleotide sequence ID" value="NZ_VIWU01000001.1"/>
</dbReference>
<organism evidence="1 2">
    <name type="scientific">Pseudonocardia hierapolitana</name>
    <dbReference type="NCBI Taxonomy" id="1128676"/>
    <lineage>
        <taxon>Bacteria</taxon>
        <taxon>Bacillati</taxon>
        <taxon>Actinomycetota</taxon>
        <taxon>Actinomycetes</taxon>
        <taxon>Pseudonocardiales</taxon>
        <taxon>Pseudonocardiaceae</taxon>
        <taxon>Pseudonocardia</taxon>
    </lineage>
</organism>